<organism evidence="1 2">
    <name type="scientific">Paramecium primaurelia</name>
    <dbReference type="NCBI Taxonomy" id="5886"/>
    <lineage>
        <taxon>Eukaryota</taxon>
        <taxon>Sar</taxon>
        <taxon>Alveolata</taxon>
        <taxon>Ciliophora</taxon>
        <taxon>Intramacronucleata</taxon>
        <taxon>Oligohymenophorea</taxon>
        <taxon>Peniculida</taxon>
        <taxon>Parameciidae</taxon>
        <taxon>Paramecium</taxon>
    </lineage>
</organism>
<evidence type="ECO:0000313" key="2">
    <source>
        <dbReference type="Proteomes" id="UP000688137"/>
    </source>
</evidence>
<keyword evidence="2" id="KW-1185">Reference proteome</keyword>
<sequence>MNNNQTIDLLKLILVQCNNQIIKLQESVLKKGETIVYIILLKIKTLKKQIRMIQNLFQKGFEYSKEKTS</sequence>
<proteinExistence type="predicted"/>
<reference evidence="1" key="1">
    <citation type="submission" date="2021-01" db="EMBL/GenBank/DDBJ databases">
        <authorList>
            <consortium name="Genoscope - CEA"/>
            <person name="William W."/>
        </authorList>
    </citation>
    <scope>NUCLEOTIDE SEQUENCE</scope>
</reference>
<evidence type="ECO:0000313" key="1">
    <source>
        <dbReference type="EMBL" id="CAD8074290.1"/>
    </source>
</evidence>
<dbReference type="EMBL" id="CAJJDM010000052">
    <property type="protein sequence ID" value="CAD8074290.1"/>
    <property type="molecule type" value="Genomic_DNA"/>
</dbReference>
<gene>
    <name evidence="1" type="ORF">PPRIM_AZ9-3.1.T0520196</name>
</gene>
<dbReference type="Proteomes" id="UP000688137">
    <property type="component" value="Unassembled WGS sequence"/>
</dbReference>
<accession>A0A8S1M1N6</accession>
<name>A0A8S1M1N6_PARPR</name>
<comment type="caution">
    <text evidence="1">The sequence shown here is derived from an EMBL/GenBank/DDBJ whole genome shotgun (WGS) entry which is preliminary data.</text>
</comment>
<dbReference type="AlphaFoldDB" id="A0A8S1M1N6"/>
<protein>
    <submittedName>
        <fullName evidence="1">Uncharacterized protein</fullName>
    </submittedName>
</protein>